<reference evidence="1 2" key="1">
    <citation type="submission" date="2019-01" db="EMBL/GenBank/DDBJ databases">
        <title>A draft genome assembly of the solar-powered sea slug Elysia chlorotica.</title>
        <authorList>
            <person name="Cai H."/>
            <person name="Li Q."/>
            <person name="Fang X."/>
            <person name="Li J."/>
            <person name="Curtis N.E."/>
            <person name="Altenburger A."/>
            <person name="Shibata T."/>
            <person name="Feng M."/>
            <person name="Maeda T."/>
            <person name="Schwartz J.A."/>
            <person name="Shigenobu S."/>
            <person name="Lundholm N."/>
            <person name="Nishiyama T."/>
            <person name="Yang H."/>
            <person name="Hasebe M."/>
            <person name="Li S."/>
            <person name="Pierce S.K."/>
            <person name="Wang J."/>
        </authorList>
    </citation>
    <scope>NUCLEOTIDE SEQUENCE [LARGE SCALE GENOMIC DNA]</scope>
    <source>
        <strain evidence="1">EC2010</strain>
        <tissue evidence="1">Whole organism of an adult</tissue>
    </source>
</reference>
<organism evidence="1 2">
    <name type="scientific">Elysia chlorotica</name>
    <name type="common">Eastern emerald elysia</name>
    <name type="synonym">Sea slug</name>
    <dbReference type="NCBI Taxonomy" id="188477"/>
    <lineage>
        <taxon>Eukaryota</taxon>
        <taxon>Metazoa</taxon>
        <taxon>Spiralia</taxon>
        <taxon>Lophotrochozoa</taxon>
        <taxon>Mollusca</taxon>
        <taxon>Gastropoda</taxon>
        <taxon>Heterobranchia</taxon>
        <taxon>Euthyneura</taxon>
        <taxon>Panpulmonata</taxon>
        <taxon>Sacoglossa</taxon>
        <taxon>Placobranchoidea</taxon>
        <taxon>Plakobranchidae</taxon>
        <taxon>Elysia</taxon>
    </lineage>
</organism>
<accession>A0A433T3W5</accession>
<sequence length="200" mass="22376">MPSSGKTRQEKITKSARVQLPYTALTEGVKAAKARNLVTLEESRDPRVRKAGISVDGGRKANTPAEIEDARSRLRLREIAGIANVGREGLGLNHRQYYTSSSSKEKRSMLVAEIREMEEEKRRTKMIDWAKQGANTTWEVPARKFSHRDVIQTDEASLKFLVKAVYDLPTPANKNTWFGTSIGKDLKITIFLRTAASSGK</sequence>
<comment type="caution">
    <text evidence="1">The sequence shown here is derived from an EMBL/GenBank/DDBJ whole genome shotgun (WGS) entry which is preliminary data.</text>
</comment>
<name>A0A433T3W5_ELYCH</name>
<gene>
    <name evidence="1" type="ORF">EGW08_015962</name>
</gene>
<dbReference type="EMBL" id="RQTK01000676">
    <property type="protein sequence ID" value="RUS76269.1"/>
    <property type="molecule type" value="Genomic_DNA"/>
</dbReference>
<protein>
    <submittedName>
        <fullName evidence="1">Uncharacterized protein</fullName>
    </submittedName>
</protein>
<proteinExistence type="predicted"/>
<dbReference type="STRING" id="188477.A0A433T3W5"/>
<evidence type="ECO:0000313" key="1">
    <source>
        <dbReference type="EMBL" id="RUS76269.1"/>
    </source>
</evidence>
<evidence type="ECO:0000313" key="2">
    <source>
        <dbReference type="Proteomes" id="UP000271974"/>
    </source>
</evidence>
<dbReference type="AlphaFoldDB" id="A0A433T3W5"/>
<keyword evidence="2" id="KW-1185">Reference proteome</keyword>
<dbReference type="Proteomes" id="UP000271974">
    <property type="component" value="Unassembled WGS sequence"/>
</dbReference>